<keyword evidence="3" id="KW-1185">Reference proteome</keyword>
<dbReference type="Proteomes" id="UP000267368">
    <property type="component" value="Unassembled WGS sequence"/>
</dbReference>
<name>A0A3N0AGM0_9ACTN</name>
<reference evidence="3" key="1">
    <citation type="submission" date="2018-05" db="EMBL/GenBank/DDBJ databases">
        <title>Genome Sequencing of selected type strains of the family Eggerthellaceae.</title>
        <authorList>
            <person name="Danylec N."/>
            <person name="Stoll D.A."/>
            <person name="Doetsch A."/>
            <person name="Huch M."/>
        </authorList>
    </citation>
    <scope>NUCLEOTIDE SEQUENCE [LARGE SCALE GENOMIC DNA]</scope>
    <source>
        <strain evidence="3">DSM 17537</strain>
    </source>
</reference>
<evidence type="ECO:0000313" key="3">
    <source>
        <dbReference type="Proteomes" id="UP000267368"/>
    </source>
</evidence>
<dbReference type="Pfam" id="PF19484">
    <property type="entry name" value="DUF6020"/>
    <property type="match status" value="1"/>
</dbReference>
<organism evidence="2 3">
    <name type="scientific">Slackia faecicanis</name>
    <dbReference type="NCBI Taxonomy" id="255723"/>
    <lineage>
        <taxon>Bacteria</taxon>
        <taxon>Bacillati</taxon>
        <taxon>Actinomycetota</taxon>
        <taxon>Coriobacteriia</taxon>
        <taxon>Eggerthellales</taxon>
        <taxon>Eggerthellaceae</taxon>
        <taxon>Slackia</taxon>
    </lineage>
</organism>
<dbReference type="AlphaFoldDB" id="A0A3N0AGM0"/>
<feature type="transmembrane region" description="Helical" evidence="1">
    <location>
        <begin position="264"/>
        <end position="283"/>
    </location>
</feature>
<dbReference type="RefSeq" id="WP_123197730.1">
    <property type="nucleotide sequence ID" value="NZ_QICB01000002.1"/>
</dbReference>
<keyword evidence="1" id="KW-1133">Transmembrane helix</keyword>
<sequence>MLKIALCALAAAPLAFLVRKKGVRFESVALVLAVLLAAFQAVGHSYEHYGTFRAMFEVPSEIAFAVAAFAAYVPFLYLGLALAFAWADAAAVRAAERMRSSDLARFMPFWAAAGVLLLAWLPYLIVFAPGSFTYDGIFQMDMWHGFAAPSDHHPWVMTALMGGVFDIGRALGSDNLGVALWVGMQALVQALALAGSVSCMRRMGAPTAVLAAALAFFAVVPAWGAYAQAFLKDTLFASLFCLYVMLLAELWVRSRRAAAFDARSLVALTAAGVALCLARHNGAYVVALTMPFVIASMPSRVRVKAACACLIPLAAFVIVSRFVYPALDVLPSGKQETLGALFQQTARYVKEAPDDVTPEERAAIEAVLAYDALPELYYGSRSDTVKGTYTGNDEALGDYFAAWASMGMRHPGVYVDAFLNGCYGYLYADESWTHNTWDYRLYNYGSVPGIQDDFQVSYLFGEDVRGAMIAFCNGWQNVPVLGLTGHCGLYTWLLLAAAGYAVRTARWKSLFALVPSLVLLLICFVSPVNGYLRYMLPIMAALPLQMWFVVAASALRRGRWYAPPAKARRAEPSARAQRAS</sequence>
<proteinExistence type="predicted"/>
<comment type="caution">
    <text evidence="2">The sequence shown here is derived from an EMBL/GenBank/DDBJ whole genome shotgun (WGS) entry which is preliminary data.</text>
</comment>
<feature type="transmembrane region" description="Helical" evidence="1">
    <location>
        <begin position="64"/>
        <end position="87"/>
    </location>
</feature>
<feature type="transmembrane region" description="Helical" evidence="1">
    <location>
        <begin position="178"/>
        <end position="197"/>
    </location>
</feature>
<keyword evidence="1" id="KW-0812">Transmembrane</keyword>
<feature type="transmembrane region" description="Helical" evidence="1">
    <location>
        <begin position="510"/>
        <end position="528"/>
    </location>
</feature>
<dbReference type="OrthoDB" id="3223943at2"/>
<protein>
    <recommendedName>
        <fullName evidence="4">Glycosyltransferase RgtA/B/C/D-like domain-containing protein</fullName>
    </recommendedName>
</protein>
<dbReference type="EMBL" id="QICB01000002">
    <property type="protein sequence ID" value="RNL20629.1"/>
    <property type="molecule type" value="Genomic_DNA"/>
</dbReference>
<feature type="transmembrane region" description="Helical" evidence="1">
    <location>
        <begin position="27"/>
        <end position="43"/>
    </location>
</feature>
<gene>
    <name evidence="2" type="ORF">DMP07_03335</name>
</gene>
<feature type="transmembrane region" description="Helical" evidence="1">
    <location>
        <begin position="303"/>
        <end position="324"/>
    </location>
</feature>
<feature type="transmembrane region" description="Helical" evidence="1">
    <location>
        <begin position="107"/>
        <end position="134"/>
    </location>
</feature>
<keyword evidence="1" id="KW-0472">Membrane</keyword>
<evidence type="ECO:0000313" key="2">
    <source>
        <dbReference type="EMBL" id="RNL20629.1"/>
    </source>
</evidence>
<feature type="transmembrane region" description="Helical" evidence="1">
    <location>
        <begin position="209"/>
        <end position="229"/>
    </location>
</feature>
<feature type="transmembrane region" description="Helical" evidence="1">
    <location>
        <begin position="235"/>
        <end position="252"/>
    </location>
</feature>
<evidence type="ECO:0008006" key="4">
    <source>
        <dbReference type="Google" id="ProtNLM"/>
    </source>
</evidence>
<evidence type="ECO:0000256" key="1">
    <source>
        <dbReference type="SAM" id="Phobius"/>
    </source>
</evidence>
<dbReference type="InterPro" id="IPR046062">
    <property type="entry name" value="DUF6020"/>
</dbReference>
<accession>A0A3N0AGM0</accession>